<feature type="compositionally biased region" description="Acidic residues" evidence="1">
    <location>
        <begin position="365"/>
        <end position="376"/>
    </location>
</feature>
<feature type="region of interest" description="Disordered" evidence="1">
    <location>
        <begin position="365"/>
        <end position="399"/>
    </location>
</feature>
<dbReference type="Proteomes" id="UP001272242">
    <property type="component" value="Unassembled WGS sequence"/>
</dbReference>
<dbReference type="PANTHER" id="PTHR47197">
    <property type="entry name" value="PROTEIN NIRF"/>
    <property type="match status" value="1"/>
</dbReference>
<feature type="compositionally biased region" description="Basic and acidic residues" evidence="1">
    <location>
        <begin position="377"/>
        <end position="390"/>
    </location>
</feature>
<dbReference type="SUPFAM" id="SSF50969">
    <property type="entry name" value="YVTN repeat-like/Quinoprotein amine dehydrogenase"/>
    <property type="match status" value="2"/>
</dbReference>
<dbReference type="PANTHER" id="PTHR47197:SF3">
    <property type="entry name" value="DIHYDRO-HEME D1 DEHYDROGENASE"/>
    <property type="match status" value="1"/>
</dbReference>
<dbReference type="InterPro" id="IPR011044">
    <property type="entry name" value="Quino_amine_DH_bsu"/>
</dbReference>
<dbReference type="RefSeq" id="WP_320687295.1">
    <property type="nucleotide sequence ID" value="NZ_JAXBLV010000183.1"/>
</dbReference>
<keyword evidence="2" id="KW-1133">Transmembrane helix</keyword>
<organism evidence="3 4">
    <name type="scientific">Gemmata algarum</name>
    <dbReference type="NCBI Taxonomy" id="2975278"/>
    <lineage>
        <taxon>Bacteria</taxon>
        <taxon>Pseudomonadati</taxon>
        <taxon>Planctomycetota</taxon>
        <taxon>Planctomycetia</taxon>
        <taxon>Gemmatales</taxon>
        <taxon>Gemmataceae</taxon>
        <taxon>Gemmata</taxon>
    </lineage>
</organism>
<feature type="transmembrane region" description="Helical" evidence="2">
    <location>
        <begin position="407"/>
        <end position="430"/>
    </location>
</feature>
<accession>A0ABU5EZN6</accession>
<dbReference type="InterPro" id="IPR051200">
    <property type="entry name" value="Host-pathogen_enzymatic-act"/>
</dbReference>
<feature type="region of interest" description="Disordered" evidence="1">
    <location>
        <begin position="434"/>
        <end position="481"/>
    </location>
</feature>
<evidence type="ECO:0000313" key="4">
    <source>
        <dbReference type="Proteomes" id="UP001272242"/>
    </source>
</evidence>
<gene>
    <name evidence="3" type="ORF">R5W23_002013</name>
</gene>
<keyword evidence="4" id="KW-1185">Reference proteome</keyword>
<evidence type="ECO:0000256" key="1">
    <source>
        <dbReference type="SAM" id="MobiDB-lite"/>
    </source>
</evidence>
<name>A0ABU5EZN6_9BACT</name>
<comment type="caution">
    <text evidence="3">The sequence shown here is derived from an EMBL/GenBank/DDBJ whole genome shotgun (WGS) entry which is preliminary data.</text>
</comment>
<protein>
    <recommendedName>
        <fullName evidence="5">Protein kinase domain-containing protein</fullName>
    </recommendedName>
</protein>
<sequence length="1477" mass="155544">MSWPLSHEFNEAIQNPKVAFADPELRDGEPVVGATGLPLPRSGNFADVYQVRGAGGRHWAVKCFTRPVTGLAERYARVSEALERANLPFNVGFKFLAEGIRVGGAWRPVVMMEWVEGLLLNQVAREAAGKPQTLGALGQMWAKLCRRLRKAGIAHADLQHGNVLMVPGNRTGAYGLKLIDYDGVWVPALANVPSGESGHPSFQHPARAATRTYSPDVDRFPHLVVAAALRGLAVGGAALWERYDNGDNLLFTEDDYKNPAASELMRELWGLHDPAVQALVGRLAIACGQPIPQTPWLDRIAPEGEPVPLDEPTRLEAAAALGIALPVPVALPPEPGAESMPELVPLPVPEEPPFTVVDEADEYDDQDDEYDDEDDAEPQRRTRSAFERPGTRGSRAYPKAKAGGGKVLVFAAVGAAAVVLVGALAAAVMLGGGRSKPDGTAQNVPQDGPPRAEQGTPKAPNAVPQTDAEPEIPVTVPHSVPYPPAGGRHALRLVWATAEDLGDGLSPVCTMNSKLVAFPGVMGGDPRGTVLDAATGKRVAQSQARPKAGLFDRLQPLNDERFAVTAQHSLAPIPLVDARTGQATELPFIPGPRRMTFEQVSPGAQFVALCVPPLAPDVGSFKLMRTADERVLLNVPCPAVRAHFTADGSRVLLVEKTGACRWFKLPSGRPDGQFDLPVAADTWQGSGLSAVSADGSVLVFSGSLHGHTGDGHIIDGRTGRVRVSITQPHVTTHPSLSADGALLVVTSLSQGKTTVSVLRTDTAAVVAELDARPGTTYFPTILPDGRGFVVRAHVPGERRSYAQRYDFAPAGASPSPPEATAGRERLKVDLNFQPEFARFSGDGQALTAHTDKSKLFALIDARAGKVQTIPTTGGLRAYSLVPLARGRVGVFDEGTNVLRVLSAETGAQTGTINLPQFPAGYASSFRTIRPSPGERFVAVGCLGGVRFNPETKRADEIPGPVQVFDTRTGKTVVSTEWYGDVMHTGFAFSPDSSRVLVIDRRLRGRWYKLPSGEPDNEWVYGGGTGAPAGAAVSVARLSQDGRVVLCNGFAAGRPSAFTLDAATGGLGTVFEGAYGIGELSADGTRARLAANKPGRHTSVVVNTATGAEVGRVEIATGPDSAPNVELAPDGRALLHFDGRKRGPLVVYDLAAAADAPPAPAVGTGPKPRWTGTTQVTGQAVRLHADAESDLLLVAGSVGGLNAFKLRTGAAVKIDTGRAVGEFYEMTDGRVGIRPRTATGEVLVLEAATGREIKKVPVPAPPPESGSPRPIPALSPTGTHIALTHANLNAPGPMRVIDLATGKPVVQLDWTGGTAHFTADGRRVLLAERTGRCRWYKLPSGAADGEWAGPPDADSTRYQVTSISADGALVGFTVRSGSSGPNRGPMVLDGRTGKPVHRFGADYRLTSPVQLSADGRRAAVARRLDGVDVIDLRTGAVLVRAPIQAQASAAPFALSRDGAVLVTVPEARAINVFEVDAG</sequence>
<dbReference type="InterPro" id="IPR011009">
    <property type="entry name" value="Kinase-like_dom_sf"/>
</dbReference>
<dbReference type="InterPro" id="IPR015943">
    <property type="entry name" value="WD40/YVTN_repeat-like_dom_sf"/>
</dbReference>
<dbReference type="SUPFAM" id="SSF82171">
    <property type="entry name" value="DPP6 N-terminal domain-like"/>
    <property type="match status" value="1"/>
</dbReference>
<dbReference type="Gene3D" id="1.10.510.10">
    <property type="entry name" value="Transferase(Phosphotransferase) domain 1"/>
    <property type="match status" value="1"/>
</dbReference>
<keyword evidence="2" id="KW-0812">Transmembrane</keyword>
<evidence type="ECO:0000313" key="3">
    <source>
        <dbReference type="EMBL" id="MDY3560767.1"/>
    </source>
</evidence>
<keyword evidence="2" id="KW-0472">Membrane</keyword>
<reference evidence="4" key="1">
    <citation type="journal article" date="2023" name="Mar. Drugs">
        <title>Gemmata algarum, a Novel Planctomycete Isolated from an Algal Mat, Displays Antimicrobial Activity.</title>
        <authorList>
            <person name="Kumar G."/>
            <person name="Kallscheuer N."/>
            <person name="Kashif M."/>
            <person name="Ahamad S."/>
            <person name="Jagadeeshwari U."/>
            <person name="Pannikurungottu S."/>
            <person name="Haufschild T."/>
            <person name="Kabuu M."/>
            <person name="Sasikala C."/>
            <person name="Jogler C."/>
            <person name="Ramana C."/>
        </authorList>
    </citation>
    <scope>NUCLEOTIDE SEQUENCE [LARGE SCALE GENOMIC DNA]</scope>
    <source>
        <strain evidence="4">JC673</strain>
    </source>
</reference>
<dbReference type="EMBL" id="JAXBLV010000183">
    <property type="protein sequence ID" value="MDY3560767.1"/>
    <property type="molecule type" value="Genomic_DNA"/>
</dbReference>
<dbReference type="Gene3D" id="2.130.10.10">
    <property type="entry name" value="YVTN repeat-like/Quinoprotein amine dehydrogenase"/>
    <property type="match status" value="4"/>
</dbReference>
<dbReference type="SUPFAM" id="SSF56112">
    <property type="entry name" value="Protein kinase-like (PK-like)"/>
    <property type="match status" value="1"/>
</dbReference>
<evidence type="ECO:0008006" key="5">
    <source>
        <dbReference type="Google" id="ProtNLM"/>
    </source>
</evidence>
<proteinExistence type="predicted"/>
<evidence type="ECO:0000256" key="2">
    <source>
        <dbReference type="SAM" id="Phobius"/>
    </source>
</evidence>